<dbReference type="SMART" id="SM00256">
    <property type="entry name" value="FBOX"/>
    <property type="match status" value="1"/>
</dbReference>
<dbReference type="InterPro" id="IPR001810">
    <property type="entry name" value="F-box_dom"/>
</dbReference>
<dbReference type="Gene3D" id="1.20.1280.50">
    <property type="match status" value="1"/>
</dbReference>
<dbReference type="AlphaFoldDB" id="G4TM81"/>
<dbReference type="OrthoDB" id="3204607at2759"/>
<sequence>MMKTPTLDSLPLLVILEICDHLDLKDLVSFSQVSSSLFSLSKSSKSYWLSALFREELVPLLPSHLPLVAFSGEELRTATIVALKRERNMMDEYPKLISSNHIAWPYSRSPSCSTTEMPASTVGETPSEAIWMHLTHPNGQWLFMVSKKNVIRVLHLPSGTVAWEEWSNVMPVLLEETMPYICFASRTSKSIHTMHALVLTTYRDTGDAPSQIQEGESLQPFIRIVDVRFNSVNISIQTTEITRYRLPWRPAQLDIAGDHIAFVETASPDSVYGEAPLHLTNWTTGRHIKLPELLPSTQVSTFQSYLVSLGLSKGDPVIQIISFPTEGNDSVTLEPATPKSPSSSRSYELVASIQLPSPNGSNLSPLYASICHNYKGATRNQFRIWVRDQFVESWSACWSVYEIPVDFSRRPLEWFVSRPLSSTASPYQRALDQYSIIHRQVFERPDPTRWIVAVGSGKRFFWWSWDEWELYAEDGPMSRENSPEIVDAVDGTSRKGKLYRRSFLLYSSNLSECSTVAESEYLADDFDLFSYADDRSIDYPERCMETRIVGLTAPDPEHDLYALDCEEASGVVVIIWRNGSIDVLRYI</sequence>
<proteinExistence type="predicted"/>
<accession>G4TM81</accession>
<reference evidence="2 3" key="1">
    <citation type="journal article" date="2011" name="PLoS Pathog.">
        <title>Endophytic Life Strategies Decoded by Genome and Transcriptome Analyses of the Mutualistic Root Symbiont Piriformospora indica.</title>
        <authorList>
            <person name="Zuccaro A."/>
            <person name="Lahrmann U."/>
            <person name="Guldener U."/>
            <person name="Langen G."/>
            <person name="Pfiffi S."/>
            <person name="Biedenkopf D."/>
            <person name="Wong P."/>
            <person name="Samans B."/>
            <person name="Grimm C."/>
            <person name="Basiewicz M."/>
            <person name="Murat C."/>
            <person name="Martin F."/>
            <person name="Kogel K.H."/>
        </authorList>
    </citation>
    <scope>NUCLEOTIDE SEQUENCE [LARGE SCALE GENOMIC DNA]</scope>
    <source>
        <strain evidence="2 3">DSM 11827</strain>
    </source>
</reference>
<dbReference type="SUPFAM" id="SSF81383">
    <property type="entry name" value="F-box domain"/>
    <property type="match status" value="1"/>
</dbReference>
<dbReference type="Pfam" id="PF00646">
    <property type="entry name" value="F-box"/>
    <property type="match status" value="1"/>
</dbReference>
<dbReference type="EMBL" id="CAFZ01000163">
    <property type="protein sequence ID" value="CCA72422.1"/>
    <property type="molecule type" value="Genomic_DNA"/>
</dbReference>
<evidence type="ECO:0000313" key="2">
    <source>
        <dbReference type="EMBL" id="CCA72422.1"/>
    </source>
</evidence>
<protein>
    <recommendedName>
        <fullName evidence="1">F-box domain-containing protein</fullName>
    </recommendedName>
</protein>
<evidence type="ECO:0000313" key="3">
    <source>
        <dbReference type="Proteomes" id="UP000007148"/>
    </source>
</evidence>
<organism evidence="2 3">
    <name type="scientific">Serendipita indica (strain DSM 11827)</name>
    <name type="common">Root endophyte fungus</name>
    <name type="synonym">Piriformospora indica</name>
    <dbReference type="NCBI Taxonomy" id="1109443"/>
    <lineage>
        <taxon>Eukaryota</taxon>
        <taxon>Fungi</taxon>
        <taxon>Dikarya</taxon>
        <taxon>Basidiomycota</taxon>
        <taxon>Agaricomycotina</taxon>
        <taxon>Agaricomycetes</taxon>
        <taxon>Sebacinales</taxon>
        <taxon>Serendipitaceae</taxon>
        <taxon>Serendipita</taxon>
    </lineage>
</organism>
<keyword evidence="3" id="KW-1185">Reference proteome</keyword>
<feature type="domain" description="F-box" evidence="1">
    <location>
        <begin position="4"/>
        <end position="51"/>
    </location>
</feature>
<evidence type="ECO:0000259" key="1">
    <source>
        <dbReference type="PROSITE" id="PS50181"/>
    </source>
</evidence>
<dbReference type="PROSITE" id="PS50181">
    <property type="entry name" value="FBOX"/>
    <property type="match status" value="1"/>
</dbReference>
<dbReference type="HOGENOM" id="CLU_484932_0_0_1"/>
<dbReference type="Proteomes" id="UP000007148">
    <property type="component" value="Unassembled WGS sequence"/>
</dbReference>
<name>G4TM81_SERID</name>
<gene>
    <name evidence="2" type="ORF">PIIN_06358</name>
</gene>
<dbReference type="InParanoid" id="G4TM81"/>
<comment type="caution">
    <text evidence="2">The sequence shown here is derived from an EMBL/GenBank/DDBJ whole genome shotgun (WGS) entry which is preliminary data.</text>
</comment>
<dbReference type="InterPro" id="IPR036047">
    <property type="entry name" value="F-box-like_dom_sf"/>
</dbReference>